<evidence type="ECO:0000256" key="8">
    <source>
        <dbReference type="ARBA" id="ARBA00023136"/>
    </source>
</evidence>
<dbReference type="GO" id="GO:0016887">
    <property type="term" value="F:ATP hydrolysis activity"/>
    <property type="evidence" value="ECO:0007669"/>
    <property type="project" value="InterPro"/>
</dbReference>
<evidence type="ECO:0000256" key="2">
    <source>
        <dbReference type="ARBA" id="ARBA00022448"/>
    </source>
</evidence>
<sequence length="612" mass="67473">MTDIQNVEFSNQQSVKKRSPVQQVLFPIRGQLFIAMLFTVVGSMLSIAPLISMVYIAELLFSTAGIKFHPDLLLQQDVLSALTIGLVGLCLGMLLIALGELLAHLADHKLTYQLRTGLVKHLAQVQLGWFNQRSSGEVKQILQDDIGALHSLTAHFFPTVGRTIGTILAVIGYLMLMNWYMTLIVLLPFLGFVLFLRKALKASGDQMYDFAGKMEKMNTTAVEFVHAIPIIKTFNVASEASTGYQQAVKDFAIAFKNFTRPLIAAMSHAHAMISPITIVGVVLISGSVFMYLDWITAIEIFTFALIAPVLSAPVLLLHTLLHDLQASEAAAQRVLDLHEVPILETLNYSEQQSFSEQQNQQGHDIVFHDVSYAYDDAKHAVKNLNFTIPAGSMTAIVGPSGAGKSTIAQLLLRFFDPNEGQITLGGVDIRCFPSTELYQQIGFVLQEVQLIHATIRENIVLGRPTATQQEVEAAAKIANIHDYISTLEKGYETVIGQDLEFSGGERQRLSIARAVLLNSPVLVLDEATAAVDTRNEVNIQNALANFTQNRSLLVIAHRLETIIHADQILFVDEGIIRERGTHLELLALNGRYAQLWAIVSQSYREQQAGASC</sequence>
<dbReference type="InterPro" id="IPR003439">
    <property type="entry name" value="ABC_transporter-like_ATP-bd"/>
</dbReference>
<evidence type="ECO:0000256" key="6">
    <source>
        <dbReference type="ARBA" id="ARBA00022840"/>
    </source>
</evidence>
<evidence type="ECO:0000313" key="13">
    <source>
        <dbReference type="Proteomes" id="UP000279962"/>
    </source>
</evidence>
<evidence type="ECO:0000256" key="7">
    <source>
        <dbReference type="ARBA" id="ARBA00022989"/>
    </source>
</evidence>
<feature type="transmembrane region" description="Helical" evidence="9">
    <location>
        <begin position="298"/>
        <end position="317"/>
    </location>
</feature>
<dbReference type="Proteomes" id="UP000279962">
    <property type="component" value="Chromosome"/>
</dbReference>
<dbReference type="EMBL" id="CP033133">
    <property type="protein sequence ID" value="AYO53665.1"/>
    <property type="molecule type" value="Genomic_DNA"/>
</dbReference>
<accession>A0A3G2T0W2</accession>
<dbReference type="PROSITE" id="PS00211">
    <property type="entry name" value="ABC_TRANSPORTER_1"/>
    <property type="match status" value="1"/>
</dbReference>
<feature type="transmembrane region" description="Helical" evidence="9">
    <location>
        <begin position="32"/>
        <end position="57"/>
    </location>
</feature>
<gene>
    <name evidence="12" type="ORF">CDG68_08490</name>
</gene>
<dbReference type="InterPro" id="IPR039421">
    <property type="entry name" value="Type_1_exporter"/>
</dbReference>
<dbReference type="PROSITE" id="PS50929">
    <property type="entry name" value="ABC_TM1F"/>
    <property type="match status" value="1"/>
</dbReference>
<evidence type="ECO:0000259" key="10">
    <source>
        <dbReference type="PROSITE" id="PS50893"/>
    </source>
</evidence>
<dbReference type="InterPro" id="IPR011527">
    <property type="entry name" value="ABC1_TM_dom"/>
</dbReference>
<feature type="transmembrane region" description="Helical" evidence="9">
    <location>
        <begin position="78"/>
        <end position="98"/>
    </location>
</feature>
<dbReference type="Gene3D" id="1.20.1560.10">
    <property type="entry name" value="ABC transporter type 1, transmembrane domain"/>
    <property type="match status" value="1"/>
</dbReference>
<dbReference type="PANTHER" id="PTHR24221:SF654">
    <property type="entry name" value="ATP-BINDING CASSETTE SUB-FAMILY B MEMBER 6"/>
    <property type="match status" value="1"/>
</dbReference>
<keyword evidence="4 9" id="KW-0812">Transmembrane</keyword>
<evidence type="ECO:0000256" key="1">
    <source>
        <dbReference type="ARBA" id="ARBA00004651"/>
    </source>
</evidence>
<name>A0A3G2T0W2_9GAMM</name>
<feature type="transmembrane region" description="Helical" evidence="9">
    <location>
        <begin position="167"/>
        <end position="196"/>
    </location>
</feature>
<dbReference type="RefSeq" id="WP_087553655.1">
    <property type="nucleotide sequence ID" value="NZ_CP033133.1"/>
</dbReference>
<organism evidence="12 13">
    <name type="scientific">Acinetobacter wuhouensis</name>
    <dbReference type="NCBI Taxonomy" id="1879050"/>
    <lineage>
        <taxon>Bacteria</taxon>
        <taxon>Pseudomonadati</taxon>
        <taxon>Pseudomonadota</taxon>
        <taxon>Gammaproteobacteria</taxon>
        <taxon>Moraxellales</taxon>
        <taxon>Moraxellaceae</taxon>
        <taxon>Acinetobacter</taxon>
    </lineage>
</organism>
<keyword evidence="2" id="KW-0813">Transport</keyword>
<feature type="domain" description="ABC transporter" evidence="10">
    <location>
        <begin position="365"/>
        <end position="598"/>
    </location>
</feature>
<dbReference type="PANTHER" id="PTHR24221">
    <property type="entry name" value="ATP-BINDING CASSETTE SUB-FAMILY B"/>
    <property type="match status" value="1"/>
</dbReference>
<evidence type="ECO:0000256" key="9">
    <source>
        <dbReference type="SAM" id="Phobius"/>
    </source>
</evidence>
<feature type="domain" description="ABC transmembrane type-1" evidence="11">
    <location>
        <begin position="33"/>
        <end position="326"/>
    </location>
</feature>
<dbReference type="AlphaFoldDB" id="A0A3G2T0W2"/>
<dbReference type="SUPFAM" id="SSF52540">
    <property type="entry name" value="P-loop containing nucleoside triphosphate hydrolases"/>
    <property type="match status" value="1"/>
</dbReference>
<reference evidence="12 13" key="1">
    <citation type="submission" date="2018-10" db="EMBL/GenBank/DDBJ databases">
        <title>The complete genome of Acinetobacter wuhouensis strain WCHAW010062.</title>
        <authorList>
            <person name="Hu Y."/>
            <person name="Long H."/>
            <person name="Feng Y."/>
            <person name="Zong Z."/>
        </authorList>
    </citation>
    <scope>NUCLEOTIDE SEQUENCE [LARGE SCALE GENOMIC DNA]</scope>
    <source>
        <strain evidence="12 13">WCHAW010062</strain>
    </source>
</reference>
<dbReference type="GO" id="GO:0005524">
    <property type="term" value="F:ATP binding"/>
    <property type="evidence" value="ECO:0007669"/>
    <property type="project" value="UniProtKB-KW"/>
</dbReference>
<comment type="subcellular location">
    <subcellularLocation>
        <location evidence="1">Cell membrane</location>
        <topology evidence="1">Multi-pass membrane protein</topology>
    </subcellularLocation>
</comment>
<dbReference type="SUPFAM" id="SSF90123">
    <property type="entry name" value="ABC transporter transmembrane region"/>
    <property type="match status" value="1"/>
</dbReference>
<evidence type="ECO:0000256" key="4">
    <source>
        <dbReference type="ARBA" id="ARBA00022692"/>
    </source>
</evidence>
<dbReference type="PROSITE" id="PS50893">
    <property type="entry name" value="ABC_TRANSPORTER_2"/>
    <property type="match status" value="1"/>
</dbReference>
<keyword evidence="3" id="KW-1003">Cell membrane</keyword>
<dbReference type="InterPro" id="IPR027417">
    <property type="entry name" value="P-loop_NTPase"/>
</dbReference>
<feature type="transmembrane region" description="Helical" evidence="9">
    <location>
        <begin position="269"/>
        <end position="292"/>
    </location>
</feature>
<dbReference type="Gene3D" id="3.40.50.300">
    <property type="entry name" value="P-loop containing nucleotide triphosphate hydrolases"/>
    <property type="match status" value="1"/>
</dbReference>
<evidence type="ECO:0000256" key="5">
    <source>
        <dbReference type="ARBA" id="ARBA00022741"/>
    </source>
</evidence>
<proteinExistence type="predicted"/>
<evidence type="ECO:0000256" key="3">
    <source>
        <dbReference type="ARBA" id="ARBA00022475"/>
    </source>
</evidence>
<dbReference type="InterPro" id="IPR003593">
    <property type="entry name" value="AAA+_ATPase"/>
</dbReference>
<dbReference type="GO" id="GO:0140359">
    <property type="term" value="F:ABC-type transporter activity"/>
    <property type="evidence" value="ECO:0007669"/>
    <property type="project" value="InterPro"/>
</dbReference>
<keyword evidence="7 9" id="KW-1133">Transmembrane helix</keyword>
<dbReference type="FunFam" id="3.40.50.300:FF:000221">
    <property type="entry name" value="Multidrug ABC transporter ATP-binding protein"/>
    <property type="match status" value="1"/>
</dbReference>
<dbReference type="SMART" id="SM00382">
    <property type="entry name" value="AAA"/>
    <property type="match status" value="1"/>
</dbReference>
<dbReference type="InterPro" id="IPR017871">
    <property type="entry name" value="ABC_transporter-like_CS"/>
</dbReference>
<dbReference type="Pfam" id="PF00664">
    <property type="entry name" value="ABC_membrane"/>
    <property type="match status" value="1"/>
</dbReference>
<protein>
    <submittedName>
        <fullName evidence="12">ABC transporter ATP-binding protein</fullName>
    </submittedName>
</protein>
<evidence type="ECO:0000259" key="11">
    <source>
        <dbReference type="PROSITE" id="PS50929"/>
    </source>
</evidence>
<keyword evidence="5" id="KW-0547">Nucleotide-binding</keyword>
<evidence type="ECO:0000313" key="12">
    <source>
        <dbReference type="EMBL" id="AYO53665.1"/>
    </source>
</evidence>
<keyword evidence="6 12" id="KW-0067">ATP-binding</keyword>
<keyword evidence="8 9" id="KW-0472">Membrane</keyword>
<dbReference type="Pfam" id="PF00005">
    <property type="entry name" value="ABC_tran"/>
    <property type="match status" value="1"/>
</dbReference>
<dbReference type="InterPro" id="IPR036640">
    <property type="entry name" value="ABC1_TM_sf"/>
</dbReference>
<dbReference type="GO" id="GO:0005886">
    <property type="term" value="C:plasma membrane"/>
    <property type="evidence" value="ECO:0007669"/>
    <property type="project" value="UniProtKB-SubCell"/>
</dbReference>